<protein>
    <recommendedName>
        <fullName evidence="2">DNA polymerase III subunit delta</fullName>
        <ecNumber evidence="1">2.7.7.7</ecNumber>
    </recommendedName>
</protein>
<dbReference type="GO" id="GO:0009360">
    <property type="term" value="C:DNA polymerase III complex"/>
    <property type="evidence" value="ECO:0007669"/>
    <property type="project" value="InterPro"/>
</dbReference>
<organism evidence="11 12">
    <name type="scientific">Wansuia hejianensis</name>
    <dbReference type="NCBI Taxonomy" id="2763667"/>
    <lineage>
        <taxon>Bacteria</taxon>
        <taxon>Bacillati</taxon>
        <taxon>Bacillota</taxon>
        <taxon>Clostridia</taxon>
        <taxon>Lachnospirales</taxon>
        <taxon>Lachnospiraceae</taxon>
        <taxon>Wansuia</taxon>
    </lineage>
</organism>
<dbReference type="Gene3D" id="1.20.272.10">
    <property type="match status" value="1"/>
</dbReference>
<evidence type="ECO:0000259" key="9">
    <source>
        <dbReference type="Pfam" id="PF06144"/>
    </source>
</evidence>
<evidence type="ECO:0000313" key="12">
    <source>
        <dbReference type="Proteomes" id="UP000601522"/>
    </source>
</evidence>
<dbReference type="PANTHER" id="PTHR34388:SF1">
    <property type="entry name" value="DNA POLYMERASE III SUBUNIT DELTA"/>
    <property type="match status" value="1"/>
</dbReference>
<dbReference type="GO" id="GO:0003677">
    <property type="term" value="F:DNA binding"/>
    <property type="evidence" value="ECO:0007669"/>
    <property type="project" value="InterPro"/>
</dbReference>
<evidence type="ECO:0000256" key="8">
    <source>
        <dbReference type="ARBA" id="ARBA00049244"/>
    </source>
</evidence>
<feature type="domain" description="DNA polymerase III delta N-terminal" evidence="9">
    <location>
        <begin position="19"/>
        <end position="140"/>
    </location>
</feature>
<name>A0A926INK7_9FIRM</name>
<dbReference type="Pfam" id="PF06144">
    <property type="entry name" value="DNA_pol3_delta"/>
    <property type="match status" value="1"/>
</dbReference>
<keyword evidence="5" id="KW-0235">DNA replication</keyword>
<comment type="catalytic activity">
    <reaction evidence="8">
        <text>DNA(n) + a 2'-deoxyribonucleoside 5'-triphosphate = DNA(n+1) + diphosphate</text>
        <dbReference type="Rhea" id="RHEA:22508"/>
        <dbReference type="Rhea" id="RHEA-COMP:17339"/>
        <dbReference type="Rhea" id="RHEA-COMP:17340"/>
        <dbReference type="ChEBI" id="CHEBI:33019"/>
        <dbReference type="ChEBI" id="CHEBI:61560"/>
        <dbReference type="ChEBI" id="CHEBI:173112"/>
        <dbReference type="EC" id="2.7.7.7"/>
    </reaction>
</comment>
<evidence type="ECO:0000256" key="5">
    <source>
        <dbReference type="ARBA" id="ARBA00022705"/>
    </source>
</evidence>
<accession>A0A926INK7</accession>
<dbReference type="AlphaFoldDB" id="A0A926INK7"/>
<dbReference type="RefSeq" id="WP_249323622.1">
    <property type="nucleotide sequence ID" value="NZ_JACRTK010000002.1"/>
</dbReference>
<evidence type="ECO:0000256" key="1">
    <source>
        <dbReference type="ARBA" id="ARBA00012417"/>
    </source>
</evidence>
<dbReference type="EMBL" id="JACRTK010000002">
    <property type="protein sequence ID" value="MBC8590788.1"/>
    <property type="molecule type" value="Genomic_DNA"/>
</dbReference>
<dbReference type="GO" id="GO:0006261">
    <property type="term" value="P:DNA-templated DNA replication"/>
    <property type="evidence" value="ECO:0007669"/>
    <property type="project" value="TreeGrafter"/>
</dbReference>
<dbReference type="InterPro" id="IPR008921">
    <property type="entry name" value="DNA_pol3_clamp-load_cplx_C"/>
</dbReference>
<keyword evidence="3 11" id="KW-0808">Transferase</keyword>
<evidence type="ECO:0000259" key="10">
    <source>
        <dbReference type="Pfam" id="PF21694"/>
    </source>
</evidence>
<evidence type="ECO:0000313" key="11">
    <source>
        <dbReference type="EMBL" id="MBC8590788.1"/>
    </source>
</evidence>
<dbReference type="SUPFAM" id="SSF48019">
    <property type="entry name" value="post-AAA+ oligomerization domain-like"/>
    <property type="match status" value="1"/>
</dbReference>
<dbReference type="Gene3D" id="1.10.8.60">
    <property type="match status" value="1"/>
</dbReference>
<dbReference type="Pfam" id="PF21694">
    <property type="entry name" value="DNA_pol3_delta_C"/>
    <property type="match status" value="1"/>
</dbReference>
<dbReference type="GO" id="GO:0003887">
    <property type="term" value="F:DNA-directed DNA polymerase activity"/>
    <property type="evidence" value="ECO:0007669"/>
    <property type="project" value="UniProtKB-KW"/>
</dbReference>
<dbReference type="Proteomes" id="UP000601522">
    <property type="component" value="Unassembled WGS sequence"/>
</dbReference>
<keyword evidence="12" id="KW-1185">Reference proteome</keyword>
<dbReference type="NCBIfam" id="TIGR01128">
    <property type="entry name" value="holA"/>
    <property type="match status" value="1"/>
</dbReference>
<evidence type="ECO:0000256" key="4">
    <source>
        <dbReference type="ARBA" id="ARBA00022695"/>
    </source>
</evidence>
<evidence type="ECO:0000256" key="7">
    <source>
        <dbReference type="ARBA" id="ARBA00034754"/>
    </source>
</evidence>
<comment type="caution">
    <text evidence="11">The sequence shown here is derived from an EMBL/GenBank/DDBJ whole genome shotgun (WGS) entry which is preliminary data.</text>
</comment>
<evidence type="ECO:0000256" key="2">
    <source>
        <dbReference type="ARBA" id="ARBA00017703"/>
    </source>
</evidence>
<dbReference type="EC" id="2.7.7.7" evidence="1"/>
<feature type="domain" description="DNA polymerase III delta subunit-like C-terminal" evidence="10">
    <location>
        <begin position="220"/>
        <end position="338"/>
    </location>
</feature>
<dbReference type="SUPFAM" id="SSF52540">
    <property type="entry name" value="P-loop containing nucleoside triphosphate hydrolases"/>
    <property type="match status" value="1"/>
</dbReference>
<dbReference type="InterPro" id="IPR048466">
    <property type="entry name" value="DNA_pol3_delta-like_C"/>
</dbReference>
<evidence type="ECO:0000256" key="6">
    <source>
        <dbReference type="ARBA" id="ARBA00022932"/>
    </source>
</evidence>
<dbReference type="Gene3D" id="3.40.50.300">
    <property type="entry name" value="P-loop containing nucleotide triphosphate hydrolases"/>
    <property type="match status" value="1"/>
</dbReference>
<keyword evidence="6" id="KW-0239">DNA-directed DNA polymerase</keyword>
<proteinExistence type="inferred from homology"/>
<sequence length="343" mass="40352">MIYSEFSKCIIKDNIQSSYLFIDKEEYMMNIILDKLKDKYIDKSFETINFIKIEGKDATLDTLINACETLPFMSSKKIVLFRDIHIFLEGLDKTMEKELYKYLDDLGDYLVLVFMDNASSIKKNSKFYKYFNKKDQVVEFPKLSGNDLNQWILSILKKYDRHMSISNINYFVEHSSYRSKNIDLSLYDLENELVKAINYTTNKEITKEDIDLVLAKSIDTNIFELLNAINSSNGEKALSIFNDMYISNEPIPRIFYMITRQIRLMLGYKLYKKMGYGESKIQEKIGIKSYEFSKVRGQSGKFTAKQLEDIMKELLEIDIRMKTASQNDKLEMEMLVVRLCSYK</sequence>
<comment type="similarity">
    <text evidence="7">Belongs to the DNA polymerase HolA subunit family.</text>
</comment>
<evidence type="ECO:0000256" key="3">
    <source>
        <dbReference type="ARBA" id="ARBA00022679"/>
    </source>
</evidence>
<dbReference type="InterPro" id="IPR027417">
    <property type="entry name" value="P-loop_NTPase"/>
</dbReference>
<dbReference type="PANTHER" id="PTHR34388">
    <property type="entry name" value="DNA POLYMERASE III SUBUNIT DELTA"/>
    <property type="match status" value="1"/>
</dbReference>
<dbReference type="InterPro" id="IPR010372">
    <property type="entry name" value="DNA_pol3_delta_N"/>
</dbReference>
<gene>
    <name evidence="11" type="primary">holA</name>
    <name evidence="11" type="ORF">H8689_06525</name>
</gene>
<keyword evidence="4 11" id="KW-0548">Nucleotidyltransferase</keyword>
<reference evidence="11 12" key="1">
    <citation type="submission" date="2020-08" db="EMBL/GenBank/DDBJ databases">
        <title>Genome public.</title>
        <authorList>
            <person name="Liu C."/>
            <person name="Sun Q."/>
        </authorList>
    </citation>
    <scope>NUCLEOTIDE SEQUENCE [LARGE SCALE GENOMIC DNA]</scope>
    <source>
        <strain evidence="11 12">NSJ-26</strain>
    </source>
</reference>
<dbReference type="InterPro" id="IPR005790">
    <property type="entry name" value="DNA_polIII_delta"/>
</dbReference>